<evidence type="ECO:0000256" key="1">
    <source>
        <dbReference type="SAM" id="MobiDB-lite"/>
    </source>
</evidence>
<dbReference type="Proteomes" id="UP001316384">
    <property type="component" value="Chromosome"/>
</dbReference>
<dbReference type="SUPFAM" id="SSF53271">
    <property type="entry name" value="PRTase-like"/>
    <property type="match status" value="1"/>
</dbReference>
<dbReference type="PANTHER" id="PTHR47505:SF1">
    <property type="entry name" value="DNA UTILIZATION PROTEIN YHGH"/>
    <property type="match status" value="1"/>
</dbReference>
<evidence type="ECO:0000313" key="3">
    <source>
        <dbReference type="Proteomes" id="UP001316384"/>
    </source>
</evidence>
<feature type="region of interest" description="Disordered" evidence="1">
    <location>
        <begin position="269"/>
        <end position="294"/>
    </location>
</feature>
<evidence type="ECO:0000313" key="2">
    <source>
        <dbReference type="EMBL" id="UUI70477.1"/>
    </source>
</evidence>
<accession>A0ABY5KMW9</accession>
<feature type="compositionally biased region" description="Basic residues" evidence="1">
    <location>
        <begin position="285"/>
        <end position="294"/>
    </location>
</feature>
<reference evidence="2 3" key="1">
    <citation type="submission" date="2022-07" db="EMBL/GenBank/DDBJ databases">
        <title>Novel species in genus cellulomonas.</title>
        <authorList>
            <person name="Ye L."/>
        </authorList>
    </citation>
    <scope>NUCLEOTIDE SEQUENCE [LARGE SCALE GENOMIC DNA]</scope>
    <source>
        <strain evidence="3">zg-B89</strain>
    </source>
</reference>
<dbReference type="Gene3D" id="3.40.50.2020">
    <property type="match status" value="1"/>
</dbReference>
<dbReference type="PANTHER" id="PTHR47505">
    <property type="entry name" value="DNA UTILIZATION PROTEIN YHGH"/>
    <property type="match status" value="1"/>
</dbReference>
<dbReference type="InterPro" id="IPR029057">
    <property type="entry name" value="PRTase-like"/>
</dbReference>
<name>A0ABY5KMW9_9CELL</name>
<dbReference type="InterPro" id="IPR051910">
    <property type="entry name" value="ComF/GntX_DNA_util-trans"/>
</dbReference>
<dbReference type="EMBL" id="CP101987">
    <property type="protein sequence ID" value="UUI70477.1"/>
    <property type="molecule type" value="Genomic_DNA"/>
</dbReference>
<gene>
    <name evidence="2" type="ORF">NP048_11745</name>
</gene>
<organism evidence="2 3">
    <name type="scientific">Cellulomonas xiejunii</name>
    <dbReference type="NCBI Taxonomy" id="2968083"/>
    <lineage>
        <taxon>Bacteria</taxon>
        <taxon>Bacillati</taxon>
        <taxon>Actinomycetota</taxon>
        <taxon>Actinomycetes</taxon>
        <taxon>Micrococcales</taxon>
        <taxon>Cellulomonadaceae</taxon>
        <taxon>Cellulomonas</taxon>
    </lineage>
</organism>
<dbReference type="RefSeq" id="WP_227575781.1">
    <property type="nucleotide sequence ID" value="NZ_CP101987.1"/>
</dbReference>
<sequence>MPPARRRPAPTSVTTRPVPGGSLLVAARALDLVVAAWHDLVGLLVPVACGGCGRPDAAWCASCAVTLHGVPVRRDHDAGRLDLLDGRTLLPVWAPAVYAGAVRHAVSAWKDGGRTDLDRPFGAAARRAGAAVAAYLHAGSRGHPGAPPVLVVPVPSTALARRRRGRAPTDVLAAAAAAGLRDGGVPAARARVLRRSAGPDLAGLTARARGAALVGRVRARRGADLHGRCVVLADDVLTTGATLAACHAALLAAGAVVLGAVALAATPSPSGAPLPGVARPEQRRGARAPGHHRA</sequence>
<keyword evidence="3" id="KW-1185">Reference proteome</keyword>
<proteinExistence type="predicted"/>
<protein>
    <submittedName>
        <fullName evidence="2">ComF family protein</fullName>
    </submittedName>
</protein>